<evidence type="ECO:0000313" key="8">
    <source>
        <dbReference type="Proteomes" id="UP000487117"/>
    </source>
</evidence>
<dbReference type="Pfam" id="PF05065">
    <property type="entry name" value="Phage_capsid"/>
    <property type="match status" value="1"/>
</dbReference>
<evidence type="ECO:0000256" key="4">
    <source>
        <dbReference type="ARBA" id="ARBA00022801"/>
    </source>
</evidence>
<keyword evidence="4" id="KW-0378">Hydrolase</keyword>
<dbReference type="NCBIfam" id="TIGR01554">
    <property type="entry name" value="major_cap_HK97"/>
    <property type="match status" value="1"/>
</dbReference>
<keyword evidence="2" id="KW-1188">Viral release from host cell</keyword>
<accession>A0A7V8FKG9</accession>
<dbReference type="InterPro" id="IPR054613">
    <property type="entry name" value="Peptidase_S78_dom"/>
</dbReference>
<reference evidence="8" key="1">
    <citation type="journal article" date="2020" name="MBio">
        <title>Horizontal gene transfer to a defensive symbiont with a reduced genome amongst a multipartite beetle microbiome.</title>
        <authorList>
            <person name="Waterworth S.C."/>
            <person name="Florez L.V."/>
            <person name="Rees E.R."/>
            <person name="Hertweck C."/>
            <person name="Kaltenpoth M."/>
            <person name="Kwan J.C."/>
        </authorList>
    </citation>
    <scope>NUCLEOTIDE SEQUENCE [LARGE SCALE GENOMIC DNA]</scope>
</reference>
<evidence type="ECO:0000256" key="1">
    <source>
        <dbReference type="ARBA" id="ARBA00004328"/>
    </source>
</evidence>
<dbReference type="Pfam" id="PF04586">
    <property type="entry name" value="Peptidase_S78"/>
    <property type="match status" value="1"/>
</dbReference>
<evidence type="ECO:0000259" key="5">
    <source>
        <dbReference type="Pfam" id="PF04586"/>
    </source>
</evidence>
<feature type="domain" description="Prohead serine protease" evidence="5">
    <location>
        <begin position="59"/>
        <end position="174"/>
    </location>
</feature>
<proteinExistence type="predicted"/>
<name>A0A7V8FKG9_STEMA</name>
<evidence type="ECO:0000259" key="6">
    <source>
        <dbReference type="Pfam" id="PF05065"/>
    </source>
</evidence>
<dbReference type="Proteomes" id="UP000487117">
    <property type="component" value="Unassembled WGS sequence"/>
</dbReference>
<sequence>MKAKANKSVAATRLEQIQKRSEGGAIRRPAEVVGIDESSRTVELAFSSEAPVSRWWGAEVLSHEAGHVRLGRLSDGAALLWNHNLSDQRGVVESARIDADRKGRADIRFGTSQAAEELWQDVKNKIKRHVSVGYVIHDMELSTLPDGSERWLVIDWEPYEISIVSVPADTSTGIGRGVEIPQMEPAPIADETLHTRATKPNPAPRTEKTMEKILRNATGDLVRANVDAEGNITDEIEVIERAGEAQRQATQSGLSAERSRVSEITALAERFARGVPDGAAMAATAIREGRSVAEFQQHLLDSVDKRMAVPLSEQGAGADIGLSQREVSEYSIMRVARALAEPGNRSLRDAAGMEFRASEAAAERYGRSGERFVVPNEVLRRSVGGDFSGGAFSTNAHANGNGGILVDTTLQAGSFIDLLRNRAILLRRARTLGGLVGNVDIPKQTGGATGYWIGEGDDAPETGISLGMVSLKPKTVAAHSDVTRRLLKQSSMDAEAMLRHDLSIALALTIDKAGFYGSGSEYQPRGLANYDGIGQVALAGQYPTYEEAVGMETKIALDNADVDSMRFIGNASLRGHAKTALKFQAAGSGTLWEPNNTINGYGVDITNQIGAGDTFFGNWNDLVVGLCGGLELTVDTAALALSGGVRLIVFQDVDFVLRRTESFCIGRKKK</sequence>
<evidence type="ECO:0000256" key="2">
    <source>
        <dbReference type="ARBA" id="ARBA00022612"/>
    </source>
</evidence>
<comment type="caution">
    <text evidence="7">The sequence shown here is derived from an EMBL/GenBank/DDBJ whole genome shotgun (WGS) entry which is preliminary data.</text>
</comment>
<gene>
    <name evidence="7" type="ORF">GAK31_00945</name>
</gene>
<dbReference type="EMBL" id="WNDS01000001">
    <property type="protein sequence ID" value="KAF1017677.1"/>
    <property type="molecule type" value="Genomic_DNA"/>
</dbReference>
<protein>
    <recommendedName>
        <fullName evidence="9">Phage major capsid protein</fullName>
    </recommendedName>
</protein>
<dbReference type="InterPro" id="IPR024455">
    <property type="entry name" value="Phage_capsid"/>
</dbReference>
<dbReference type="Gene3D" id="3.30.2400.10">
    <property type="entry name" value="Major capsid protein gp5"/>
    <property type="match status" value="1"/>
</dbReference>
<evidence type="ECO:0000313" key="7">
    <source>
        <dbReference type="EMBL" id="KAF1017677.1"/>
    </source>
</evidence>
<keyword evidence="3" id="KW-0645">Protease</keyword>
<evidence type="ECO:0008006" key="9">
    <source>
        <dbReference type="Google" id="ProtNLM"/>
    </source>
</evidence>
<evidence type="ECO:0000256" key="3">
    <source>
        <dbReference type="ARBA" id="ARBA00022670"/>
    </source>
</evidence>
<dbReference type="SUPFAM" id="SSF56563">
    <property type="entry name" value="Major capsid protein gp5"/>
    <property type="match status" value="1"/>
</dbReference>
<dbReference type="AlphaFoldDB" id="A0A7V8FKG9"/>
<dbReference type="InterPro" id="IPR054612">
    <property type="entry name" value="Phage_capsid-like_C"/>
</dbReference>
<organism evidence="7 8">
    <name type="scientific">Stenotrophomonas maltophilia</name>
    <name type="common">Pseudomonas maltophilia</name>
    <name type="synonym">Xanthomonas maltophilia</name>
    <dbReference type="NCBI Taxonomy" id="40324"/>
    <lineage>
        <taxon>Bacteria</taxon>
        <taxon>Pseudomonadati</taxon>
        <taxon>Pseudomonadota</taxon>
        <taxon>Gammaproteobacteria</taxon>
        <taxon>Lysobacterales</taxon>
        <taxon>Lysobacteraceae</taxon>
        <taxon>Stenotrophomonas</taxon>
        <taxon>Stenotrophomonas maltophilia group</taxon>
    </lineage>
</organism>
<dbReference type="GO" id="GO:0008233">
    <property type="term" value="F:peptidase activity"/>
    <property type="evidence" value="ECO:0007669"/>
    <property type="project" value="UniProtKB-KW"/>
</dbReference>
<dbReference type="GO" id="GO:0006508">
    <property type="term" value="P:proteolysis"/>
    <property type="evidence" value="ECO:0007669"/>
    <property type="project" value="UniProtKB-KW"/>
</dbReference>
<feature type="domain" description="Phage capsid-like C-terminal" evidence="6">
    <location>
        <begin position="402"/>
        <end position="666"/>
    </location>
</feature>
<comment type="subcellular location">
    <subcellularLocation>
        <location evidence="1">Virion</location>
    </subcellularLocation>
</comment>